<evidence type="ECO:0008006" key="4">
    <source>
        <dbReference type="Google" id="ProtNLM"/>
    </source>
</evidence>
<organism evidence="2 3">
    <name type="scientific">Maioricimonas rarisocia</name>
    <dbReference type="NCBI Taxonomy" id="2528026"/>
    <lineage>
        <taxon>Bacteria</taxon>
        <taxon>Pseudomonadati</taxon>
        <taxon>Planctomycetota</taxon>
        <taxon>Planctomycetia</taxon>
        <taxon>Planctomycetales</taxon>
        <taxon>Planctomycetaceae</taxon>
        <taxon>Maioricimonas</taxon>
    </lineage>
</organism>
<feature type="chain" id="PRO_5021992164" description="PEP-CTERM protein-sorting domain-containing protein" evidence="1">
    <location>
        <begin position="24"/>
        <end position="245"/>
    </location>
</feature>
<dbReference type="RefSeq" id="WP_145372938.1">
    <property type="nucleotide sequence ID" value="NZ_CP036275.1"/>
</dbReference>
<dbReference type="NCBIfam" id="TIGR02595">
    <property type="entry name" value="PEP_CTERM"/>
    <property type="match status" value="1"/>
</dbReference>
<feature type="signal peptide" evidence="1">
    <location>
        <begin position="1"/>
        <end position="23"/>
    </location>
</feature>
<evidence type="ECO:0000256" key="1">
    <source>
        <dbReference type="SAM" id="SignalP"/>
    </source>
</evidence>
<dbReference type="AlphaFoldDB" id="A0A517ZG71"/>
<dbReference type="InterPro" id="IPR013424">
    <property type="entry name" value="Ice-binding_C"/>
</dbReference>
<dbReference type="OrthoDB" id="484098at2"/>
<name>A0A517ZG71_9PLAN</name>
<dbReference type="EMBL" id="CP036275">
    <property type="protein sequence ID" value="QDU41483.1"/>
    <property type="molecule type" value="Genomic_DNA"/>
</dbReference>
<keyword evidence="3" id="KW-1185">Reference proteome</keyword>
<gene>
    <name evidence="2" type="ORF">Mal4_58510</name>
</gene>
<reference evidence="2 3" key="1">
    <citation type="submission" date="2019-02" db="EMBL/GenBank/DDBJ databases">
        <title>Deep-cultivation of Planctomycetes and their phenomic and genomic characterization uncovers novel biology.</title>
        <authorList>
            <person name="Wiegand S."/>
            <person name="Jogler M."/>
            <person name="Boedeker C."/>
            <person name="Pinto D."/>
            <person name="Vollmers J."/>
            <person name="Rivas-Marin E."/>
            <person name="Kohn T."/>
            <person name="Peeters S.H."/>
            <person name="Heuer A."/>
            <person name="Rast P."/>
            <person name="Oberbeckmann S."/>
            <person name="Bunk B."/>
            <person name="Jeske O."/>
            <person name="Meyerdierks A."/>
            <person name="Storesund J.E."/>
            <person name="Kallscheuer N."/>
            <person name="Luecker S."/>
            <person name="Lage O.M."/>
            <person name="Pohl T."/>
            <person name="Merkel B.J."/>
            <person name="Hornburger P."/>
            <person name="Mueller R.-W."/>
            <person name="Bruemmer F."/>
            <person name="Labrenz M."/>
            <person name="Spormann A.M."/>
            <person name="Op den Camp H."/>
            <person name="Overmann J."/>
            <person name="Amann R."/>
            <person name="Jetten M.S.M."/>
            <person name="Mascher T."/>
            <person name="Medema M.H."/>
            <person name="Devos D.P."/>
            <person name="Kaster A.-K."/>
            <person name="Ovreas L."/>
            <person name="Rohde M."/>
            <person name="Galperin M.Y."/>
            <person name="Jogler C."/>
        </authorList>
    </citation>
    <scope>NUCLEOTIDE SEQUENCE [LARGE SCALE GENOMIC DNA]</scope>
    <source>
        <strain evidence="2 3">Mal4</strain>
    </source>
</reference>
<proteinExistence type="predicted"/>
<dbReference type="KEGG" id="mri:Mal4_58510"/>
<keyword evidence="1" id="KW-0732">Signal</keyword>
<evidence type="ECO:0000313" key="2">
    <source>
        <dbReference type="EMBL" id="QDU41483.1"/>
    </source>
</evidence>
<sequence length="245" mass="25354" precursor="true">MQLMKRMALSAVIATVMAGQVQAGMITLDATDSGSYSRSGFHDDTSIHYFVAAARSDSSPARNFFTFDLGSVSGTIVGATLRLENPSSGFEVFPATYSLFDLSAPIPELTMSHSRDSSAGQAIHTDLGTGKSYGSIGVDYTSKGTILAISLNAQAISDLNAAVGGDFAIGGALSGSTFVTLFSGTASPLLVRQLVLETSSTVTTTTPEPSSLALLSIGAAMTGLGAARLRRREQLQPSEDSPQEA</sequence>
<dbReference type="Proteomes" id="UP000320496">
    <property type="component" value="Chromosome"/>
</dbReference>
<evidence type="ECO:0000313" key="3">
    <source>
        <dbReference type="Proteomes" id="UP000320496"/>
    </source>
</evidence>
<protein>
    <recommendedName>
        <fullName evidence="4">PEP-CTERM protein-sorting domain-containing protein</fullName>
    </recommendedName>
</protein>
<accession>A0A517ZG71</accession>